<evidence type="ECO:0000256" key="1">
    <source>
        <dbReference type="SAM" id="MobiDB-lite"/>
    </source>
</evidence>
<feature type="region of interest" description="Disordered" evidence="1">
    <location>
        <begin position="79"/>
        <end position="100"/>
    </location>
</feature>
<keyword evidence="3" id="KW-1185">Reference proteome</keyword>
<dbReference type="EMBL" id="LR134363">
    <property type="protein sequence ID" value="VEG73997.1"/>
    <property type="molecule type" value="Genomic_DNA"/>
</dbReference>
<dbReference type="STRING" id="1278298.GCA_000428685_00137"/>
<gene>
    <name evidence="2" type="ORF">NCTC11923_00614</name>
</gene>
<reference evidence="2 3" key="1">
    <citation type="submission" date="2018-12" db="EMBL/GenBank/DDBJ databases">
        <authorList>
            <consortium name="Pathogen Informatics"/>
        </authorList>
    </citation>
    <scope>NUCLEOTIDE SEQUENCE [LARGE SCALE GENOMIC DNA]</scope>
    <source>
        <strain evidence="2 3">NCTC11923</strain>
    </source>
</reference>
<protein>
    <submittedName>
        <fullName evidence="2">Uncharacterized protein</fullName>
    </submittedName>
</protein>
<feature type="compositionally biased region" description="Low complexity" evidence="1">
    <location>
        <begin position="82"/>
        <end position="100"/>
    </location>
</feature>
<accession>A0A448KAP2</accession>
<name>A0A448KAP2_9ACTO</name>
<organism evidence="2 3">
    <name type="scientific">Actinomyces slackii</name>
    <dbReference type="NCBI Taxonomy" id="52774"/>
    <lineage>
        <taxon>Bacteria</taxon>
        <taxon>Bacillati</taxon>
        <taxon>Actinomycetota</taxon>
        <taxon>Actinomycetes</taxon>
        <taxon>Actinomycetales</taxon>
        <taxon>Actinomycetaceae</taxon>
        <taxon>Actinomyces</taxon>
    </lineage>
</organism>
<evidence type="ECO:0000313" key="2">
    <source>
        <dbReference type="EMBL" id="VEG73997.1"/>
    </source>
</evidence>
<dbReference type="AlphaFoldDB" id="A0A448KAP2"/>
<feature type="region of interest" description="Disordered" evidence="1">
    <location>
        <begin position="1"/>
        <end position="26"/>
    </location>
</feature>
<proteinExistence type="predicted"/>
<dbReference type="Proteomes" id="UP000276899">
    <property type="component" value="Chromosome"/>
</dbReference>
<dbReference type="KEGG" id="asla:NCTC11923_00614"/>
<evidence type="ECO:0000313" key="3">
    <source>
        <dbReference type="Proteomes" id="UP000276899"/>
    </source>
</evidence>
<sequence>MYHADEYEESFPVPDVPGATGEVRTSKEGGGAAVIACGDAFIATSISPKGKMRGDLKGNLVNLALSITPWACNGEPIPGLNTPLAPATTDPTETPGTETS</sequence>